<dbReference type="Pfam" id="PF10094">
    <property type="entry name" value="DUF2332"/>
    <property type="match status" value="1"/>
</dbReference>
<gene>
    <name evidence="2" type="ORF">FG486_00945</name>
</gene>
<accession>A0A7V8RAI4</accession>
<dbReference type="AlphaFoldDB" id="A0A7V8RAI4"/>
<keyword evidence="3" id="KW-1185">Reference proteome</keyword>
<sequence length="371" mass="40461">MSALISKENIAGTTHPPRAKASPITPIAPLALAPVHAELSRQAAVCRSLGSDFVARVLEAAERQLSHAPMTEAVIATWPGDRAAAALAMRLNGALHAVARRGTVPELSALYRGEHADFDRALAIGLAHSDAFILQWLRDPTQTNEVGRSAALMAALMVAADRYGLPFELLELGTSCGLNLNLGRYGFDLGGVKAGDPASALQIAPEWRGPQPVAAPVSILSASGADLHPLNARDADSCERLLAFIWADQHHRIARLEHALDIARAHPPQIEEAEALDWIAQKLAAPQSADTCRVVFHSMFRQYLPEPQRARLAEIIVQSGQFATERKPLAWISLEWTPDRSEVRLSLTCWPSGEQRFLATCHPYGEWIHWR</sequence>
<evidence type="ECO:0000256" key="1">
    <source>
        <dbReference type="SAM" id="MobiDB-lite"/>
    </source>
</evidence>
<organism evidence="2 3">
    <name type="scientific">Sphingomonas ursincola</name>
    <dbReference type="NCBI Taxonomy" id="56361"/>
    <lineage>
        <taxon>Bacteria</taxon>
        <taxon>Pseudomonadati</taxon>
        <taxon>Pseudomonadota</taxon>
        <taxon>Alphaproteobacteria</taxon>
        <taxon>Sphingomonadales</taxon>
        <taxon>Sphingomonadaceae</taxon>
        <taxon>Sphingomonas</taxon>
    </lineage>
</organism>
<dbReference type="RefSeq" id="WP_082751277.1">
    <property type="nucleotide sequence ID" value="NZ_VDES01000001.1"/>
</dbReference>
<feature type="region of interest" description="Disordered" evidence="1">
    <location>
        <begin position="1"/>
        <end position="23"/>
    </location>
</feature>
<evidence type="ECO:0000313" key="2">
    <source>
        <dbReference type="EMBL" id="MBA1372889.1"/>
    </source>
</evidence>
<dbReference type="PIRSF" id="PIRSF012608">
    <property type="entry name" value="UCP012608"/>
    <property type="match status" value="1"/>
</dbReference>
<dbReference type="Proteomes" id="UP000589292">
    <property type="component" value="Unassembled WGS sequence"/>
</dbReference>
<dbReference type="InterPro" id="IPR011200">
    <property type="entry name" value="UCP012608"/>
</dbReference>
<dbReference type="EMBL" id="VDES01000001">
    <property type="protein sequence ID" value="MBA1372889.1"/>
    <property type="molecule type" value="Genomic_DNA"/>
</dbReference>
<comment type="caution">
    <text evidence="2">The sequence shown here is derived from an EMBL/GenBank/DDBJ whole genome shotgun (WGS) entry which is preliminary data.</text>
</comment>
<protein>
    <submittedName>
        <fullName evidence="2">DUF2332 family protein</fullName>
    </submittedName>
</protein>
<evidence type="ECO:0000313" key="3">
    <source>
        <dbReference type="Proteomes" id="UP000589292"/>
    </source>
</evidence>
<reference evidence="2 3" key="1">
    <citation type="journal article" date="1994" name="Int. J. Syst. Bacteriol.">
        <title>Phylogenetic positions of novel aerobic, bacteriochlorophyll a-containing bacteria and description of Roseococcus thiosulfatophilus gen. nov., sp. nov., Erythromicrobium ramosum gen. nov., sp. nov., and Erythrobacter litoralis sp. nov.</title>
        <authorList>
            <person name="Yurkov V."/>
            <person name="Stackebrandt E."/>
            <person name="Holmes A."/>
            <person name="Fuerst J.A."/>
            <person name="Hugenholtz P."/>
            <person name="Golecki J."/>
            <person name="Gad'on N."/>
            <person name="Gorlenko V.M."/>
            <person name="Kompantseva E.I."/>
            <person name="Drews G."/>
        </authorList>
    </citation>
    <scope>NUCLEOTIDE SEQUENCE [LARGE SCALE GENOMIC DNA]</scope>
    <source>
        <strain evidence="2 3">KR-99</strain>
    </source>
</reference>
<name>A0A7V8RAI4_9SPHN</name>
<proteinExistence type="predicted"/>